<sequence>MEISKVLEPIVNVSNFNKFEGIGLHWPIMNIS</sequence>
<comment type="caution">
    <text evidence="1">The sequence shown here is derived from an EMBL/GenBank/DDBJ whole genome shotgun (WGS) entry which is preliminary data.</text>
</comment>
<evidence type="ECO:0000313" key="1">
    <source>
        <dbReference type="EMBL" id="OMO85266.1"/>
    </source>
</evidence>
<dbReference type="EMBL" id="AWWV01009624">
    <property type="protein sequence ID" value="OMO85266.1"/>
    <property type="molecule type" value="Genomic_DNA"/>
</dbReference>
<dbReference type="AlphaFoldDB" id="A0A1R3IRR4"/>
<evidence type="ECO:0000313" key="2">
    <source>
        <dbReference type="Proteomes" id="UP000188268"/>
    </source>
</evidence>
<dbReference type="Gramene" id="OMO85266">
    <property type="protein sequence ID" value="OMO85266"/>
    <property type="gene ID" value="CCACVL1_10307"/>
</dbReference>
<reference evidence="1 2" key="1">
    <citation type="submission" date="2013-09" db="EMBL/GenBank/DDBJ databases">
        <title>Corchorus capsularis genome sequencing.</title>
        <authorList>
            <person name="Alam M."/>
            <person name="Haque M.S."/>
            <person name="Islam M.S."/>
            <person name="Emdad E.M."/>
            <person name="Islam M.M."/>
            <person name="Ahmed B."/>
            <person name="Halim A."/>
            <person name="Hossen Q.M.M."/>
            <person name="Hossain M.Z."/>
            <person name="Ahmed R."/>
            <person name="Khan M.M."/>
            <person name="Islam R."/>
            <person name="Rashid M.M."/>
            <person name="Khan S.A."/>
            <person name="Rahman M.S."/>
            <person name="Alam M."/>
        </authorList>
    </citation>
    <scope>NUCLEOTIDE SEQUENCE [LARGE SCALE GENOMIC DNA]</scope>
    <source>
        <strain evidence="2">cv. CVL-1</strain>
        <tissue evidence="1">Whole seedling</tissue>
    </source>
</reference>
<proteinExistence type="predicted"/>
<gene>
    <name evidence="1" type="ORF">CCACVL1_10307</name>
</gene>
<organism evidence="1 2">
    <name type="scientific">Corchorus capsularis</name>
    <name type="common">Jute</name>
    <dbReference type="NCBI Taxonomy" id="210143"/>
    <lineage>
        <taxon>Eukaryota</taxon>
        <taxon>Viridiplantae</taxon>
        <taxon>Streptophyta</taxon>
        <taxon>Embryophyta</taxon>
        <taxon>Tracheophyta</taxon>
        <taxon>Spermatophyta</taxon>
        <taxon>Magnoliopsida</taxon>
        <taxon>eudicotyledons</taxon>
        <taxon>Gunneridae</taxon>
        <taxon>Pentapetalae</taxon>
        <taxon>rosids</taxon>
        <taxon>malvids</taxon>
        <taxon>Malvales</taxon>
        <taxon>Malvaceae</taxon>
        <taxon>Grewioideae</taxon>
        <taxon>Apeibeae</taxon>
        <taxon>Corchorus</taxon>
    </lineage>
</organism>
<accession>A0A1R3IRR4</accession>
<name>A0A1R3IRR4_COCAP</name>
<protein>
    <submittedName>
        <fullName evidence="1">Uncharacterized protein</fullName>
    </submittedName>
</protein>
<dbReference type="Proteomes" id="UP000188268">
    <property type="component" value="Unassembled WGS sequence"/>
</dbReference>
<keyword evidence="2" id="KW-1185">Reference proteome</keyword>